<evidence type="ECO:0000259" key="7">
    <source>
        <dbReference type="Pfam" id="PF00482"/>
    </source>
</evidence>
<gene>
    <name evidence="8" type="ORF">HNQ01_001577</name>
</gene>
<keyword evidence="4 6" id="KW-1133">Transmembrane helix</keyword>
<comment type="caution">
    <text evidence="8">The sequence shown here is derived from an EMBL/GenBank/DDBJ whole genome shotgun (WGS) entry which is preliminary data.</text>
</comment>
<keyword evidence="9" id="KW-1185">Reference proteome</keyword>
<dbReference type="InterPro" id="IPR018076">
    <property type="entry name" value="T2SS_GspF_dom"/>
</dbReference>
<evidence type="ECO:0000313" key="9">
    <source>
        <dbReference type="Proteomes" id="UP001516061"/>
    </source>
</evidence>
<comment type="subcellular location">
    <subcellularLocation>
        <location evidence="1">Cell membrane</location>
        <topology evidence="1">Multi-pass membrane protein</topology>
    </subcellularLocation>
</comment>
<reference evidence="8 9" key="1">
    <citation type="submission" date="2020-05" db="EMBL/GenBank/DDBJ databases">
        <title>Genomic Encyclopedia of Type Strains, Phase IV (KMG-V): Genome sequencing to study the core and pangenomes of soil and plant-associated prokaryotes.</title>
        <authorList>
            <person name="Whitman W."/>
        </authorList>
    </citation>
    <scope>NUCLEOTIDE SEQUENCE [LARGE SCALE GENOMIC DNA]</scope>
    <source>
        <strain evidence="8 9">C29</strain>
    </source>
</reference>
<name>A0ABX2G0Q8_9BURK</name>
<protein>
    <submittedName>
        <fullName evidence="8">Tight adherence protein C</fullName>
    </submittedName>
</protein>
<evidence type="ECO:0000256" key="4">
    <source>
        <dbReference type="ARBA" id="ARBA00022989"/>
    </source>
</evidence>
<dbReference type="RefSeq" id="WP_173804813.1">
    <property type="nucleotide sequence ID" value="NZ_JABSNM010000005.1"/>
</dbReference>
<evidence type="ECO:0000256" key="1">
    <source>
        <dbReference type="ARBA" id="ARBA00004651"/>
    </source>
</evidence>
<dbReference type="Pfam" id="PF00482">
    <property type="entry name" value="T2SSF"/>
    <property type="match status" value="1"/>
</dbReference>
<keyword evidence="5 6" id="KW-0472">Membrane</keyword>
<dbReference type="Proteomes" id="UP001516061">
    <property type="component" value="Unassembled WGS sequence"/>
</dbReference>
<evidence type="ECO:0000313" key="8">
    <source>
        <dbReference type="EMBL" id="NRT55847.1"/>
    </source>
</evidence>
<feature type="transmembrane region" description="Helical" evidence="6">
    <location>
        <begin position="6"/>
        <end position="27"/>
    </location>
</feature>
<feature type="domain" description="Type II secretion system protein GspF" evidence="7">
    <location>
        <begin position="170"/>
        <end position="298"/>
    </location>
</feature>
<dbReference type="PANTHER" id="PTHR35007">
    <property type="entry name" value="INTEGRAL MEMBRANE PROTEIN-RELATED"/>
    <property type="match status" value="1"/>
</dbReference>
<dbReference type="PANTHER" id="PTHR35007:SF2">
    <property type="entry name" value="PILUS ASSEMBLE PROTEIN"/>
    <property type="match status" value="1"/>
</dbReference>
<feature type="transmembrane region" description="Helical" evidence="6">
    <location>
        <begin position="133"/>
        <end position="152"/>
    </location>
</feature>
<organism evidence="8 9">
    <name type="scientific">Sphaerotilus uruguayifluvii</name>
    <dbReference type="NCBI Taxonomy" id="2735897"/>
    <lineage>
        <taxon>Bacteria</taxon>
        <taxon>Pseudomonadati</taxon>
        <taxon>Pseudomonadota</taxon>
        <taxon>Betaproteobacteria</taxon>
        <taxon>Burkholderiales</taxon>
        <taxon>Sphaerotilaceae</taxon>
        <taxon>Sphaerotilus</taxon>
    </lineage>
</organism>
<keyword evidence="2" id="KW-1003">Cell membrane</keyword>
<evidence type="ECO:0000256" key="5">
    <source>
        <dbReference type="ARBA" id="ARBA00023136"/>
    </source>
</evidence>
<dbReference type="EMBL" id="JABSNM010000005">
    <property type="protein sequence ID" value="NRT55847.1"/>
    <property type="molecule type" value="Genomic_DNA"/>
</dbReference>
<evidence type="ECO:0000256" key="6">
    <source>
        <dbReference type="SAM" id="Phobius"/>
    </source>
</evidence>
<sequence length="313" mass="34497">MDIEQLIFLGLVFAVVTASTAAAGWLIERRRTRQRLDRLAGDTLAPRDDAAMPGWLRTLLRWIEPAGRLSTPEEGFEASALKRRFVQAGLRDASAPRTFFAIKTVLTLGLPLLMLLARHLSGGAGRQDGSLQLLVPLLLAATGYYAPNLLLARRIQQRQRELFEAFPDALDLMTVCVEAGLGIEAAMLRVADDIAIKSPVLAEEMRLLNLELRAGMDRPRALRNLAFRTGVDEIDGFATMMIQAERFGTSIAASLRIQSDLLRTRRRQRAEEAAAKIGLKLLFPLMFCIFPALLVVLVGPAGLQLVRALRSMG</sequence>
<accession>A0ABX2G0Q8</accession>
<feature type="transmembrane region" description="Helical" evidence="6">
    <location>
        <begin position="100"/>
        <end position="121"/>
    </location>
</feature>
<feature type="transmembrane region" description="Helical" evidence="6">
    <location>
        <begin position="281"/>
        <end position="303"/>
    </location>
</feature>
<evidence type="ECO:0000256" key="2">
    <source>
        <dbReference type="ARBA" id="ARBA00022475"/>
    </source>
</evidence>
<proteinExistence type="predicted"/>
<keyword evidence="3 6" id="KW-0812">Transmembrane</keyword>
<evidence type="ECO:0000256" key="3">
    <source>
        <dbReference type="ARBA" id="ARBA00022692"/>
    </source>
</evidence>